<dbReference type="AlphaFoldDB" id="E0RQF0"/>
<dbReference type="PANTHER" id="PTHR35024:SF4">
    <property type="entry name" value="POLYMER-FORMING CYTOSKELETAL PROTEIN"/>
    <property type="match status" value="1"/>
</dbReference>
<evidence type="ECO:0000313" key="2">
    <source>
        <dbReference type="EMBL" id="ADN02926.1"/>
    </source>
</evidence>
<name>E0RQF0_WINT6</name>
<comment type="similarity">
    <text evidence="1">Belongs to the bactofilin family.</text>
</comment>
<evidence type="ECO:0008006" key="4">
    <source>
        <dbReference type="Google" id="ProtNLM"/>
    </source>
</evidence>
<proteinExistence type="inferred from homology"/>
<dbReference type="PANTHER" id="PTHR35024">
    <property type="entry name" value="HYPOTHETICAL CYTOSOLIC PROTEIN"/>
    <property type="match status" value="1"/>
</dbReference>
<dbReference type="EMBL" id="CP001698">
    <property type="protein sequence ID" value="ADN02926.1"/>
    <property type="molecule type" value="Genomic_DNA"/>
</dbReference>
<accession>E0RQF0</accession>
<dbReference type="RefSeq" id="WP_013314765.1">
    <property type="nucleotide sequence ID" value="NC_014484.1"/>
</dbReference>
<dbReference type="Pfam" id="PF04519">
    <property type="entry name" value="Bactofilin"/>
    <property type="match status" value="1"/>
</dbReference>
<dbReference type="KEGG" id="sta:STHERM_c19910"/>
<organism evidence="2 3">
    <name type="scientific">Winmispira thermophila (strain ATCC 49972 / DSM 6192 / RI 19.B1)</name>
    <name type="common">Spirochaeta thermophila</name>
    <dbReference type="NCBI Taxonomy" id="665571"/>
    <lineage>
        <taxon>Bacteria</taxon>
        <taxon>Pseudomonadati</taxon>
        <taxon>Spirochaetota</taxon>
        <taxon>Spirochaetia</taxon>
        <taxon>Winmispirales</taxon>
        <taxon>Winmispiraceae</taxon>
        <taxon>Winmispira</taxon>
    </lineage>
</organism>
<dbReference type="HOGENOM" id="CLU_072799_4_3_12"/>
<sequence>MDILSVVGVPQPAHRIGPEARVTGTLRVKEPLVIEGRFEGRIEGGSVVAVASGAMVRADIVADAVVLAGRVEGDVEASSKVYLLSGCEMYGSIRTARISIADDAVFEGSCEMLRAPDEIDIFAYTVDQLRYSLKKVK</sequence>
<evidence type="ECO:0000256" key="1">
    <source>
        <dbReference type="ARBA" id="ARBA00044755"/>
    </source>
</evidence>
<reference key="1">
    <citation type="submission" date="2009-08" db="EMBL/GenBank/DDBJ databases">
        <title>The genome sequence of Spirochaeta thermophila DSM6192.</title>
        <authorList>
            <person name="Angelov A."/>
            <person name="Mientus M."/>
            <person name="Wittenberg S."/>
            <person name="Lehmann R."/>
            <person name="Liesegang H."/>
            <person name="Daniel R."/>
            <person name="Liebl W."/>
        </authorList>
    </citation>
    <scope>NUCLEOTIDE SEQUENCE</scope>
    <source>
        <strain>DSM 6192</strain>
    </source>
</reference>
<dbReference type="eggNOG" id="COG1664">
    <property type="taxonomic scope" value="Bacteria"/>
</dbReference>
<protein>
    <recommendedName>
        <fullName evidence="4">Cell shape determination protein CcmA</fullName>
    </recommendedName>
</protein>
<reference evidence="2 3" key="2">
    <citation type="journal article" date="2010" name="J. Bacteriol.">
        <title>Genome sequence of the polysaccharide-degrading, thermophilic anaerobe Spirochaeta thermophila DSM 6192.</title>
        <authorList>
            <person name="Angelov A."/>
            <person name="Liebl S."/>
            <person name="Ballschmiter M."/>
            <person name="Bomeke M."/>
            <person name="Lehmann R."/>
            <person name="Liesegang H."/>
            <person name="Daniel R."/>
            <person name="Liebl W."/>
        </authorList>
    </citation>
    <scope>NUCLEOTIDE SEQUENCE [LARGE SCALE GENOMIC DNA]</scope>
    <source>
        <strain evidence="3">ATCC 49972 / DSM 6192 / RI 19.B1</strain>
    </source>
</reference>
<dbReference type="InterPro" id="IPR007607">
    <property type="entry name" value="BacA/B"/>
</dbReference>
<dbReference type="Proteomes" id="UP000001296">
    <property type="component" value="Chromosome"/>
</dbReference>
<dbReference type="PaxDb" id="665571-STHERM_c19910"/>
<evidence type="ECO:0000313" key="3">
    <source>
        <dbReference type="Proteomes" id="UP000001296"/>
    </source>
</evidence>
<gene>
    <name evidence="2" type="ordered locus">STHERM_c19910</name>
</gene>